<dbReference type="InterPro" id="IPR020422">
    <property type="entry name" value="TYR_PHOSPHATASE_DUAL_dom"/>
</dbReference>
<dbReference type="EMBL" id="HG316458">
    <property type="protein sequence ID" value="CDF90064.1"/>
    <property type="molecule type" value="Genomic_DNA"/>
</dbReference>
<dbReference type="FunFam" id="3.90.190.10:FF:000084">
    <property type="entry name" value="Tyrosine phospatase-like protein"/>
    <property type="match status" value="1"/>
</dbReference>
<dbReference type="AlphaFoldDB" id="A0A8J2X945"/>
<evidence type="ECO:0000313" key="3">
    <source>
        <dbReference type="Proteomes" id="UP000019375"/>
    </source>
</evidence>
<evidence type="ECO:0000259" key="1">
    <source>
        <dbReference type="PROSITE" id="PS50054"/>
    </source>
</evidence>
<dbReference type="PROSITE" id="PS50054">
    <property type="entry name" value="TYR_PHOSPHATASE_DUAL"/>
    <property type="match status" value="1"/>
</dbReference>
<accession>A0A8J2X945</accession>
<organism evidence="2 3">
    <name type="scientific">Zygosaccharomyces bailii (strain CLIB 213 / ATCC 58445 / CBS 680 / BCRC 21525 / NBRC 1098 / NCYC 1416 / NRRL Y-2227)</name>
    <dbReference type="NCBI Taxonomy" id="1333698"/>
    <lineage>
        <taxon>Eukaryota</taxon>
        <taxon>Fungi</taxon>
        <taxon>Dikarya</taxon>
        <taxon>Ascomycota</taxon>
        <taxon>Saccharomycotina</taxon>
        <taxon>Saccharomycetes</taxon>
        <taxon>Saccharomycetales</taxon>
        <taxon>Saccharomycetaceae</taxon>
        <taxon>Zygosaccharomyces</taxon>
    </lineage>
</organism>
<dbReference type="Gene3D" id="3.90.190.10">
    <property type="entry name" value="Protein tyrosine phosphatase superfamily"/>
    <property type="match status" value="1"/>
</dbReference>
<dbReference type="GO" id="GO:0016791">
    <property type="term" value="F:phosphatase activity"/>
    <property type="evidence" value="ECO:0007669"/>
    <property type="project" value="TreeGrafter"/>
</dbReference>
<dbReference type="PANTHER" id="PTHR31126">
    <property type="entry name" value="TYROSINE-PROTEIN PHOSPHATASE"/>
    <property type="match status" value="1"/>
</dbReference>
<reference evidence="3" key="1">
    <citation type="journal article" date="2013" name="Genome Announc.">
        <title>Genome sequence of the food spoilage yeast Zygosaccharomyces bailii CLIB 213(T).</title>
        <authorList>
            <person name="Galeote V."/>
            <person name="Bigey F."/>
            <person name="Devillers H."/>
            <person name="Neuveglise C."/>
            <person name="Dequin S."/>
        </authorList>
    </citation>
    <scope>NUCLEOTIDE SEQUENCE [LARGE SCALE GENOMIC DNA]</scope>
    <source>
        <strain evidence="3">CLIB 213 / ATCC 58445 / CBS 680 / CCRC 21525 / NBRC 1098 / NCYC 1416 / NRRL Y-2227</strain>
    </source>
</reference>
<dbReference type="PANTHER" id="PTHR31126:SF14">
    <property type="entry name" value="TYROSINE-PROTEIN PHOSPHATASE OCA6-RELATED"/>
    <property type="match status" value="1"/>
</dbReference>
<proteinExistence type="predicted"/>
<name>A0A8J2X945_ZYGB2</name>
<dbReference type="Pfam" id="PF03162">
    <property type="entry name" value="Y_phosphatase2"/>
    <property type="match status" value="1"/>
</dbReference>
<sequence length="216" mass="25325">MSLVAPLQFSIVQFNFYRGSYPREINLPFLKSLNLKYILSLTPEPLTKDPVMVKFCEENDIKDIHIECCKKKEHKDKNKPKVKRKKKPVPIEYDVVIQCVKFLIDKRHYPCYLHCTNGELVTSLVVACLRKFSYWSTVSILNEFLAYNSSINIHERNFIEQFHSEIEIDNLNLKDKVPWISLQHVGTRQENENKNAEITRVSSVPSMLPKLKFHSL</sequence>
<dbReference type="InterPro" id="IPR029021">
    <property type="entry name" value="Prot-tyrosine_phosphatase-like"/>
</dbReference>
<gene>
    <name evidence="2" type="ORF">BN860_08174g</name>
</gene>
<dbReference type="Proteomes" id="UP000019375">
    <property type="component" value="Unassembled WGS sequence"/>
</dbReference>
<evidence type="ECO:0000313" key="2">
    <source>
        <dbReference type="EMBL" id="CDF90064.1"/>
    </source>
</evidence>
<keyword evidence="3" id="KW-1185">Reference proteome</keyword>
<protein>
    <submittedName>
        <fullName evidence="2">ZYBA0S05-08174g1_1</fullName>
    </submittedName>
</protein>
<feature type="domain" description="Tyrosine-protein phosphatase" evidence="1">
    <location>
        <begin position="8"/>
        <end position="171"/>
    </location>
</feature>
<dbReference type="InterPro" id="IPR004861">
    <property type="entry name" value="Siw14-like"/>
</dbReference>
<dbReference type="SUPFAM" id="SSF52799">
    <property type="entry name" value="(Phosphotyrosine protein) phosphatases II"/>
    <property type="match status" value="1"/>
</dbReference>
<dbReference type="OrthoDB" id="6375174at2759"/>